<name>A0ABW8DCW9_9GAMM</name>
<gene>
    <name evidence="1" type="ORF">ACD661_10990</name>
</gene>
<proteinExistence type="predicted"/>
<sequence>MKLIRLTPENKALYHSQIVDLEQKAEYPYGDHFFKIDHGKDYFAFFERQGKLDYYMLVDKNKVAGVVAAVLRDVPSHTGIKKIWYYCDLKIHPDYRGRHLPIKMAYKIYLRNFLTSWNGFGISMNPASGGHQNRMKKLIRWLRWIPVRTNTQLNLFSLDKNAMQKAQPILEQFRGKIRFLSLEGIKDLILTHDQSKIPILHAQFGKSEALNPEQSMPQEGCIHMFCIAAEDPLVSKLAEIQILPFSTMTLFNYGKNPRDWNWLMTSDL</sequence>
<organism evidence="1 2">
    <name type="scientific">Legionella lytica</name>
    <dbReference type="NCBI Taxonomy" id="96232"/>
    <lineage>
        <taxon>Bacteria</taxon>
        <taxon>Pseudomonadati</taxon>
        <taxon>Pseudomonadota</taxon>
        <taxon>Gammaproteobacteria</taxon>
        <taxon>Legionellales</taxon>
        <taxon>Legionellaceae</taxon>
        <taxon>Legionella</taxon>
    </lineage>
</organism>
<reference evidence="1 2" key="1">
    <citation type="submission" date="2024-08" db="EMBL/GenBank/DDBJ databases">
        <title>Draft Genome Sequence of Legionella lytica strain DSB2004, Isolated From a Fire Sprinkler System.</title>
        <authorList>
            <person name="Everhart A.D."/>
            <person name="Kidane D.T."/>
            <person name="Farone A.L."/>
            <person name="Farone M.B."/>
        </authorList>
    </citation>
    <scope>NUCLEOTIDE SEQUENCE [LARGE SCALE GENOMIC DNA]</scope>
    <source>
        <strain evidence="1 2">DSB2004</strain>
    </source>
</reference>
<dbReference type="SUPFAM" id="SSF55729">
    <property type="entry name" value="Acyl-CoA N-acyltransferases (Nat)"/>
    <property type="match status" value="1"/>
</dbReference>
<dbReference type="Proteomes" id="UP001615550">
    <property type="component" value="Unassembled WGS sequence"/>
</dbReference>
<dbReference type="EMBL" id="JBGORX010000004">
    <property type="protein sequence ID" value="MFJ1269085.1"/>
    <property type="molecule type" value="Genomic_DNA"/>
</dbReference>
<evidence type="ECO:0000313" key="2">
    <source>
        <dbReference type="Proteomes" id="UP001615550"/>
    </source>
</evidence>
<accession>A0ABW8DCW9</accession>
<dbReference type="InterPro" id="IPR016181">
    <property type="entry name" value="Acyl_CoA_acyltransferase"/>
</dbReference>
<evidence type="ECO:0008006" key="3">
    <source>
        <dbReference type="Google" id="ProtNLM"/>
    </source>
</evidence>
<keyword evidence="2" id="KW-1185">Reference proteome</keyword>
<comment type="caution">
    <text evidence="1">The sequence shown here is derived from an EMBL/GenBank/DDBJ whole genome shotgun (WGS) entry which is preliminary data.</text>
</comment>
<dbReference type="RefSeq" id="WP_400187911.1">
    <property type="nucleotide sequence ID" value="NZ_JBGORX010000004.1"/>
</dbReference>
<protein>
    <recommendedName>
        <fullName evidence="3">N-acetyltransferase domain-containing protein</fullName>
    </recommendedName>
</protein>
<evidence type="ECO:0000313" key="1">
    <source>
        <dbReference type="EMBL" id="MFJ1269085.1"/>
    </source>
</evidence>